<dbReference type="Gene3D" id="3.30.450.40">
    <property type="match status" value="1"/>
</dbReference>
<comment type="caution">
    <text evidence="12">The sequence shown here is derived from an EMBL/GenBank/DDBJ whole genome shotgun (WGS) entry which is preliminary data.</text>
</comment>
<keyword evidence="6 12" id="KW-0418">Kinase</keyword>
<feature type="region of interest" description="Disordered" evidence="9">
    <location>
        <begin position="1"/>
        <end position="23"/>
    </location>
</feature>
<dbReference type="Gene3D" id="1.20.5.1930">
    <property type="match status" value="1"/>
</dbReference>
<gene>
    <name evidence="12" type="ORF">QOZ88_06880</name>
</gene>
<keyword evidence="5" id="KW-0547">Nucleotide-binding</keyword>
<keyword evidence="10" id="KW-0812">Transmembrane</keyword>
<dbReference type="InterPro" id="IPR005467">
    <property type="entry name" value="His_kinase_dom"/>
</dbReference>
<feature type="transmembrane region" description="Helical" evidence="10">
    <location>
        <begin position="163"/>
        <end position="181"/>
    </location>
</feature>
<keyword evidence="10" id="KW-1133">Transmembrane helix</keyword>
<accession>A0ABT9I9V9</accession>
<dbReference type="GO" id="GO:0016301">
    <property type="term" value="F:kinase activity"/>
    <property type="evidence" value="ECO:0007669"/>
    <property type="project" value="UniProtKB-KW"/>
</dbReference>
<dbReference type="PROSITE" id="PS50109">
    <property type="entry name" value="HIS_KIN"/>
    <property type="match status" value="1"/>
</dbReference>
<keyword evidence="10" id="KW-0472">Membrane</keyword>
<dbReference type="RefSeq" id="WP_305999049.1">
    <property type="nucleotide sequence ID" value="NZ_JASNFN010000004.1"/>
</dbReference>
<dbReference type="SUPFAM" id="SSF55874">
    <property type="entry name" value="ATPase domain of HSP90 chaperone/DNA topoisomerase II/histidine kinase"/>
    <property type="match status" value="1"/>
</dbReference>
<feature type="transmembrane region" description="Helical" evidence="10">
    <location>
        <begin position="210"/>
        <end position="233"/>
    </location>
</feature>
<keyword evidence="4" id="KW-0808">Transferase</keyword>
<dbReference type="InterPro" id="IPR029016">
    <property type="entry name" value="GAF-like_dom_sf"/>
</dbReference>
<dbReference type="InterPro" id="IPR011712">
    <property type="entry name" value="Sig_transdc_His_kin_sub3_dim/P"/>
</dbReference>
<protein>
    <recommendedName>
        <fullName evidence="2">histidine kinase</fullName>
        <ecNumber evidence="2">2.7.13.3</ecNumber>
    </recommendedName>
</protein>
<evidence type="ECO:0000256" key="7">
    <source>
        <dbReference type="ARBA" id="ARBA00022840"/>
    </source>
</evidence>
<evidence type="ECO:0000259" key="11">
    <source>
        <dbReference type="PROSITE" id="PS50109"/>
    </source>
</evidence>
<dbReference type="PANTHER" id="PTHR24421">
    <property type="entry name" value="NITRATE/NITRITE SENSOR PROTEIN NARX-RELATED"/>
    <property type="match status" value="1"/>
</dbReference>
<dbReference type="InterPro" id="IPR003594">
    <property type="entry name" value="HATPase_dom"/>
</dbReference>
<dbReference type="Pfam" id="PF07730">
    <property type="entry name" value="HisKA_3"/>
    <property type="match status" value="1"/>
</dbReference>
<dbReference type="Proteomes" id="UP001233673">
    <property type="component" value="Unassembled WGS sequence"/>
</dbReference>
<evidence type="ECO:0000313" key="13">
    <source>
        <dbReference type="Proteomes" id="UP001233673"/>
    </source>
</evidence>
<proteinExistence type="predicted"/>
<keyword evidence="3" id="KW-0597">Phosphoprotein</keyword>
<organism evidence="12 13">
    <name type="scientific">Blastococcus carthaginiensis</name>
    <dbReference type="NCBI Taxonomy" id="3050034"/>
    <lineage>
        <taxon>Bacteria</taxon>
        <taxon>Bacillati</taxon>
        <taxon>Actinomycetota</taxon>
        <taxon>Actinomycetes</taxon>
        <taxon>Geodermatophilales</taxon>
        <taxon>Geodermatophilaceae</taxon>
        <taxon>Blastococcus</taxon>
    </lineage>
</organism>
<keyword evidence="8" id="KW-0902">Two-component regulatory system</keyword>
<keyword evidence="13" id="KW-1185">Reference proteome</keyword>
<feature type="domain" description="Histidine kinase" evidence="11">
    <location>
        <begin position="606"/>
        <end position="690"/>
    </location>
</feature>
<dbReference type="Gene3D" id="3.30.565.10">
    <property type="entry name" value="Histidine kinase-like ATPase, C-terminal domain"/>
    <property type="match status" value="1"/>
</dbReference>
<evidence type="ECO:0000256" key="4">
    <source>
        <dbReference type="ARBA" id="ARBA00022679"/>
    </source>
</evidence>
<dbReference type="InterPro" id="IPR050482">
    <property type="entry name" value="Sensor_HK_TwoCompSys"/>
</dbReference>
<evidence type="ECO:0000256" key="9">
    <source>
        <dbReference type="SAM" id="MobiDB-lite"/>
    </source>
</evidence>
<feature type="transmembrane region" description="Helical" evidence="10">
    <location>
        <begin position="30"/>
        <end position="49"/>
    </location>
</feature>
<dbReference type="SMART" id="SM00387">
    <property type="entry name" value="HATPase_c"/>
    <property type="match status" value="1"/>
</dbReference>
<feature type="transmembrane region" description="Helical" evidence="10">
    <location>
        <begin position="133"/>
        <end position="151"/>
    </location>
</feature>
<dbReference type="SUPFAM" id="SSF55781">
    <property type="entry name" value="GAF domain-like"/>
    <property type="match status" value="1"/>
</dbReference>
<dbReference type="Pfam" id="PF02518">
    <property type="entry name" value="HATPase_c"/>
    <property type="match status" value="1"/>
</dbReference>
<feature type="transmembrane region" description="Helical" evidence="10">
    <location>
        <begin position="269"/>
        <end position="289"/>
    </location>
</feature>
<evidence type="ECO:0000256" key="8">
    <source>
        <dbReference type="ARBA" id="ARBA00023012"/>
    </source>
</evidence>
<sequence length="692" mass="72989">MTPQLTAPVPAPPRRAAGGRRGSASGLPRLFAWAVLPVYLAGAAAYLVLDARLGGPGLDPAQGLPLLVGLGLFAALGALLVLRRPQNAVGWLMASAALLVGVVPAGDAYAAWVMTSRGRPDALAVAGAWLQSWYWYMVLGLLFLYLPLLFPDGRLPSPRWWPVAVLPGAALGAMCVLGMLTDSLSGQEVGYRIDNPIGIDGLASVEELPVFGILGIVLAAGIIGAVVAVVVRFRRSRGDERLQMTWFVFAVAPAVLAPLDGVLPLVSDVVFAWLLLALPVSIAVAVLKYRLEGIDVVLNRTLVYGTLTALVVGGYVLVVGYLGAVLRRDGDLLVSLVATGLVAVGFAPAHDRLQRAVNRLLYGRRSEPYAALSQLGERLEGTLAPDDVLPAIVTTVRESLRLPYAAIVLGNGEPAVESGSPVPGTRSLPLLYRSEQVGELRLGLRSGEAAFSTPDRRLLSDLARQAGVAVSAVRLTADLRRSRERLVTTREEERRRLRRDLHDGLGAQLAGLTVQTGVLRTLIPSDPARAEVLAGELRGELRSAIADVRRLVHGLRPPALDELGLIGALERLTERCSTDGDGPRAGVEVDGELPPLPAAVEVAAYRIAQEALTNVVRHAAARACTLRLAADDGELTVEVVDDGRGLPAELLPGVGLSSMRERAAETGGRCDVLPAPGSGTRVLARLPLTGGD</sequence>
<keyword evidence="7" id="KW-0067">ATP-binding</keyword>
<evidence type="ECO:0000256" key="5">
    <source>
        <dbReference type="ARBA" id="ARBA00022741"/>
    </source>
</evidence>
<feature type="transmembrane region" description="Helical" evidence="10">
    <location>
        <begin position="301"/>
        <end position="326"/>
    </location>
</feature>
<evidence type="ECO:0000256" key="3">
    <source>
        <dbReference type="ARBA" id="ARBA00022553"/>
    </source>
</evidence>
<dbReference type="InterPro" id="IPR036890">
    <property type="entry name" value="HATPase_C_sf"/>
</dbReference>
<name>A0ABT9I9V9_9ACTN</name>
<evidence type="ECO:0000256" key="6">
    <source>
        <dbReference type="ARBA" id="ARBA00022777"/>
    </source>
</evidence>
<dbReference type="CDD" id="cd16917">
    <property type="entry name" value="HATPase_UhpB-NarQ-NarX-like"/>
    <property type="match status" value="1"/>
</dbReference>
<evidence type="ECO:0000256" key="2">
    <source>
        <dbReference type="ARBA" id="ARBA00012438"/>
    </source>
</evidence>
<reference evidence="13" key="1">
    <citation type="submission" date="2023-05" db="EMBL/GenBank/DDBJ databases">
        <title>Draft genome of Pseudofrankia sp. BMG5.37.</title>
        <authorList>
            <person name="Gtari M."/>
            <person name="Ghodhbane F."/>
            <person name="Sbissi I."/>
        </authorList>
    </citation>
    <scope>NUCLEOTIDE SEQUENCE [LARGE SCALE GENOMIC DNA]</scope>
    <source>
        <strain evidence="13">BMG 814</strain>
    </source>
</reference>
<dbReference type="EC" id="2.7.13.3" evidence="2"/>
<evidence type="ECO:0000313" key="12">
    <source>
        <dbReference type="EMBL" id="MDP5182357.1"/>
    </source>
</evidence>
<feature type="transmembrane region" description="Helical" evidence="10">
    <location>
        <begin position="89"/>
        <end position="113"/>
    </location>
</feature>
<feature type="transmembrane region" description="Helical" evidence="10">
    <location>
        <begin position="245"/>
        <end position="263"/>
    </location>
</feature>
<feature type="transmembrane region" description="Helical" evidence="10">
    <location>
        <begin position="61"/>
        <end position="82"/>
    </location>
</feature>
<evidence type="ECO:0000256" key="10">
    <source>
        <dbReference type="SAM" id="Phobius"/>
    </source>
</evidence>
<evidence type="ECO:0000256" key="1">
    <source>
        <dbReference type="ARBA" id="ARBA00000085"/>
    </source>
</evidence>
<dbReference type="PANTHER" id="PTHR24421:SF10">
    <property type="entry name" value="NITRATE_NITRITE SENSOR PROTEIN NARQ"/>
    <property type="match status" value="1"/>
</dbReference>
<dbReference type="EMBL" id="JASNFN010000004">
    <property type="protein sequence ID" value="MDP5182357.1"/>
    <property type="molecule type" value="Genomic_DNA"/>
</dbReference>
<comment type="catalytic activity">
    <reaction evidence="1">
        <text>ATP + protein L-histidine = ADP + protein N-phospho-L-histidine.</text>
        <dbReference type="EC" id="2.7.13.3"/>
    </reaction>
</comment>